<name>A0A0W0ETF5_MONRR</name>
<gene>
    <name evidence="2" type="ORF">WG66_20082</name>
</gene>
<proteinExistence type="predicted"/>
<evidence type="ECO:0000313" key="3">
    <source>
        <dbReference type="Proteomes" id="UP000054988"/>
    </source>
</evidence>
<accession>A0A0W0ETF5</accession>
<dbReference type="AlphaFoldDB" id="A0A0W0ETF5"/>
<comment type="caution">
    <text evidence="2">The sequence shown here is derived from an EMBL/GenBank/DDBJ whole genome shotgun (WGS) entry which is preliminary data.</text>
</comment>
<reference evidence="2 3" key="1">
    <citation type="submission" date="2015-12" db="EMBL/GenBank/DDBJ databases">
        <title>Draft genome sequence of Moniliophthora roreri, the causal agent of frosty pod rot of cacao.</title>
        <authorList>
            <person name="Aime M.C."/>
            <person name="Diaz-Valderrama J.R."/>
            <person name="Kijpornyongpan T."/>
            <person name="Phillips-Mora W."/>
        </authorList>
    </citation>
    <scope>NUCLEOTIDE SEQUENCE [LARGE SCALE GENOMIC DNA]</scope>
    <source>
        <strain evidence="2 3">MCA 2952</strain>
    </source>
</reference>
<feature type="coiled-coil region" evidence="1">
    <location>
        <begin position="81"/>
        <end position="108"/>
    </location>
</feature>
<evidence type="ECO:0000256" key="1">
    <source>
        <dbReference type="SAM" id="Coils"/>
    </source>
</evidence>
<dbReference type="EMBL" id="LATX01002556">
    <property type="protein sequence ID" value="KTB27380.1"/>
    <property type="molecule type" value="Genomic_DNA"/>
</dbReference>
<organism evidence="2 3">
    <name type="scientific">Moniliophthora roreri</name>
    <name type="common">Frosty pod rot fungus</name>
    <name type="synonym">Monilia roreri</name>
    <dbReference type="NCBI Taxonomy" id="221103"/>
    <lineage>
        <taxon>Eukaryota</taxon>
        <taxon>Fungi</taxon>
        <taxon>Dikarya</taxon>
        <taxon>Basidiomycota</taxon>
        <taxon>Agaricomycotina</taxon>
        <taxon>Agaricomycetes</taxon>
        <taxon>Agaricomycetidae</taxon>
        <taxon>Agaricales</taxon>
        <taxon>Marasmiineae</taxon>
        <taxon>Marasmiaceae</taxon>
        <taxon>Moniliophthora</taxon>
    </lineage>
</organism>
<keyword evidence="1" id="KW-0175">Coiled coil</keyword>
<evidence type="ECO:0000313" key="2">
    <source>
        <dbReference type="EMBL" id="KTB27380.1"/>
    </source>
</evidence>
<dbReference type="InterPro" id="IPR032675">
    <property type="entry name" value="LRR_dom_sf"/>
</dbReference>
<dbReference type="eggNOG" id="ENOG502SWKJ">
    <property type="taxonomic scope" value="Eukaryota"/>
</dbReference>
<protein>
    <submittedName>
        <fullName evidence="2">Uncharacterized protein</fullName>
    </submittedName>
</protein>
<dbReference type="Proteomes" id="UP000054988">
    <property type="component" value="Unassembled WGS sequence"/>
</dbReference>
<sequence length="644" mass="72658">MDPFASRADNGAEEDVEEGREWKLHDVTLLTIRPTRTPYTLWQNEAITPSVQSFGQSRFNYLLQTNYAPSPDELEEVRKLVQKPEDEVRLLNEQISQLQAKRDKLQSFIDSHRALLSPARRIPRDIIAEVFLQCLPTNRLPACSTGEAPLLLTAICRSWRQIALTTPRLWRAIHFVFPTLIGYTIDEEFRNLSLGRMEGLKLWLERARSVPLHVSFFLQHTPPIPRKVREELAIIYSQFSDILSCYSSQWKSLYFHRLPLNVLLPLQAKAGDAPLLHSLSLENNVIELTEIWEGQIGSNYPLFDITGASSLRVLQLRFERVDPLILPIHWEVLTELSLGLNLGFNPTTFPPMTFVNPIQIIHRLAYTCRSLRKCALHLSAPFEATFGNMDAPTQVWQHLTELDVQLGLYGSEGSDPSHHLAAWKGFFKTITTPALSHLAVSALDGAGIHGFDQLAEVPFVDLILRSGCRLSFLDLDMQVTDKALMDCLYCTPSLSTLHLVDMMQPIPYVTEDGMVTPEPNPMTLTQGLFEALTPTSDRSNGVVLCPLLETISLKQCRLIHSDAMVAFALARSGLLETAKLESFSATFQLENLTGNLRLPFEEAAKAQKIKENGVDVNWRSVYEERTLQRTMAHDSGMPSLIGEH</sequence>
<dbReference type="Gene3D" id="3.80.10.10">
    <property type="entry name" value="Ribonuclease Inhibitor"/>
    <property type="match status" value="1"/>
</dbReference>